<dbReference type="Pfam" id="PF00561">
    <property type="entry name" value="Abhydrolase_1"/>
    <property type="match status" value="1"/>
</dbReference>
<dbReference type="AlphaFoldDB" id="A0A1I0X036"/>
<reference evidence="4" key="1">
    <citation type="submission" date="2016-10" db="EMBL/GenBank/DDBJ databases">
        <authorList>
            <person name="Varghese N."/>
            <person name="Submissions S."/>
        </authorList>
    </citation>
    <scope>NUCLEOTIDE SEQUENCE [LARGE SCALE GENOMIC DNA]</scope>
    <source>
        <strain evidence="4">CGMCC 4.3568</strain>
    </source>
</reference>
<protein>
    <submittedName>
        <fullName evidence="3">Pimeloyl-ACP methyl ester carboxylesterase</fullName>
    </submittedName>
</protein>
<dbReference type="InterPro" id="IPR000639">
    <property type="entry name" value="Epox_hydrolase-like"/>
</dbReference>
<dbReference type="PRINTS" id="PR00412">
    <property type="entry name" value="EPOXHYDRLASE"/>
</dbReference>
<dbReference type="STRING" id="490629.SAMN05216266_102329"/>
<evidence type="ECO:0000313" key="3">
    <source>
        <dbReference type="EMBL" id="SFA93790.1"/>
    </source>
</evidence>
<dbReference type="Gene3D" id="3.40.50.1820">
    <property type="entry name" value="alpha/beta hydrolase"/>
    <property type="match status" value="1"/>
</dbReference>
<gene>
    <name evidence="3" type="ORF">SAMN05216266_102329</name>
</gene>
<dbReference type="InterPro" id="IPR029058">
    <property type="entry name" value="AB_hydrolase_fold"/>
</dbReference>
<dbReference type="EMBL" id="FOKG01000002">
    <property type="protein sequence ID" value="SFA93790.1"/>
    <property type="molecule type" value="Genomic_DNA"/>
</dbReference>
<dbReference type="PANTHER" id="PTHR43329">
    <property type="entry name" value="EPOXIDE HYDROLASE"/>
    <property type="match status" value="1"/>
</dbReference>
<dbReference type="InterPro" id="IPR000073">
    <property type="entry name" value="AB_hydrolase_1"/>
</dbReference>
<organism evidence="3 4">
    <name type="scientific">Amycolatopsis marina</name>
    <dbReference type="NCBI Taxonomy" id="490629"/>
    <lineage>
        <taxon>Bacteria</taxon>
        <taxon>Bacillati</taxon>
        <taxon>Actinomycetota</taxon>
        <taxon>Actinomycetes</taxon>
        <taxon>Pseudonocardiales</taxon>
        <taxon>Pseudonocardiaceae</taxon>
        <taxon>Amycolatopsis</taxon>
    </lineage>
</organism>
<feature type="domain" description="AB hydrolase-1" evidence="2">
    <location>
        <begin position="26"/>
        <end position="261"/>
    </location>
</feature>
<evidence type="ECO:0000256" key="1">
    <source>
        <dbReference type="ARBA" id="ARBA00022801"/>
    </source>
</evidence>
<dbReference type="OrthoDB" id="2987348at2"/>
<accession>A0A1I0X036</accession>
<keyword evidence="4" id="KW-1185">Reference proteome</keyword>
<dbReference type="RefSeq" id="WP_091670591.1">
    <property type="nucleotide sequence ID" value="NZ_FOKG01000002.1"/>
</dbReference>
<evidence type="ECO:0000259" key="2">
    <source>
        <dbReference type="Pfam" id="PF00561"/>
    </source>
</evidence>
<name>A0A1I0X036_9PSEU</name>
<sequence>MIEQLSIPTAAGHFDAIASGPTEGRPVLLLHGFPEAGIAWEHQVAALGGHGYRAVAPDQRGYSPAVRPERTGDYDMSELVADVLAIADALEWNRVDLAGHDCGAGVAWTVAEQHPERVRSLTAVSMPHPAALADAQRTDEDQALRSGYLTDWRQTRTTERRMLDNDAEALRRMFEWRVPPSRVEEYVQRLTEPGALTAALNWYRANRPGARIGPVSVPTLYVWSTDDVAFGSTAALETGNWVTGPYHFHMLEDVSHWVPEEAAGAMSSLLLEQLNTH</sequence>
<keyword evidence="1" id="KW-0378">Hydrolase</keyword>
<dbReference type="GO" id="GO:0016787">
    <property type="term" value="F:hydrolase activity"/>
    <property type="evidence" value="ECO:0007669"/>
    <property type="project" value="UniProtKB-KW"/>
</dbReference>
<dbReference type="SUPFAM" id="SSF53474">
    <property type="entry name" value="alpha/beta-Hydrolases"/>
    <property type="match status" value="1"/>
</dbReference>
<dbReference type="Proteomes" id="UP000243799">
    <property type="component" value="Unassembled WGS sequence"/>
</dbReference>
<evidence type="ECO:0000313" key="4">
    <source>
        <dbReference type="Proteomes" id="UP000243799"/>
    </source>
</evidence>
<proteinExistence type="predicted"/>